<protein>
    <submittedName>
        <fullName evidence="3">Zinc finger, RING-type</fullName>
    </submittedName>
</protein>
<name>A0A9Q9AGP9_9PEZI</name>
<keyword evidence="1" id="KW-0863">Zinc-finger</keyword>
<dbReference type="Proteomes" id="UP001056384">
    <property type="component" value="Chromosome 2"/>
</dbReference>
<keyword evidence="1" id="KW-0479">Metal-binding</keyword>
<evidence type="ECO:0000259" key="2">
    <source>
        <dbReference type="PROSITE" id="PS50089"/>
    </source>
</evidence>
<dbReference type="Gene3D" id="3.30.40.10">
    <property type="entry name" value="Zinc/RING finger domain, C3HC4 (zinc finger)"/>
    <property type="match status" value="1"/>
</dbReference>
<keyword evidence="4" id="KW-1185">Reference proteome</keyword>
<evidence type="ECO:0000256" key="1">
    <source>
        <dbReference type="PROSITE-ProRule" id="PRU00175"/>
    </source>
</evidence>
<evidence type="ECO:0000313" key="3">
    <source>
        <dbReference type="EMBL" id="USW48817.1"/>
    </source>
</evidence>
<dbReference type="InterPro" id="IPR001841">
    <property type="entry name" value="Znf_RING"/>
</dbReference>
<feature type="domain" description="RING-type" evidence="2">
    <location>
        <begin position="66"/>
        <end position="114"/>
    </location>
</feature>
<proteinExistence type="predicted"/>
<reference evidence="3" key="1">
    <citation type="submission" date="2022-06" db="EMBL/GenBank/DDBJ databases">
        <title>Complete genome sequences of two strains of the flax pathogen Septoria linicola.</title>
        <authorList>
            <person name="Lapalu N."/>
            <person name="Simon A."/>
            <person name="Demenou B."/>
            <person name="Paumier D."/>
            <person name="Guillot M.-P."/>
            <person name="Gout L."/>
            <person name="Valade R."/>
        </authorList>
    </citation>
    <scope>NUCLEOTIDE SEQUENCE</scope>
    <source>
        <strain evidence="3">SE15195</strain>
    </source>
</reference>
<organism evidence="3 4">
    <name type="scientific">Septoria linicola</name>
    <dbReference type="NCBI Taxonomy" id="215465"/>
    <lineage>
        <taxon>Eukaryota</taxon>
        <taxon>Fungi</taxon>
        <taxon>Dikarya</taxon>
        <taxon>Ascomycota</taxon>
        <taxon>Pezizomycotina</taxon>
        <taxon>Dothideomycetes</taxon>
        <taxon>Dothideomycetidae</taxon>
        <taxon>Mycosphaerellales</taxon>
        <taxon>Mycosphaerellaceae</taxon>
        <taxon>Septoria</taxon>
    </lineage>
</organism>
<gene>
    <name evidence="3" type="ORF">Slin15195_G021360</name>
</gene>
<dbReference type="AlphaFoldDB" id="A0A9Q9AGP9"/>
<accession>A0A9Q9AGP9</accession>
<dbReference type="PROSITE" id="PS50089">
    <property type="entry name" value="ZF_RING_2"/>
    <property type="match status" value="1"/>
</dbReference>
<evidence type="ECO:0000313" key="4">
    <source>
        <dbReference type="Proteomes" id="UP001056384"/>
    </source>
</evidence>
<keyword evidence="1" id="KW-0862">Zinc</keyword>
<sequence>MRATYYRRYSWHDEGYAEALAETKQDLELKYKFPPTRHPEYETVLLARGEMAIVDNHNIPEAYHRCPVCLEDFDETHAAVSVPCGNPRHFACRECLLDQIHYQGTDQARCGPCNVFFFPNKSGRDYLKYGLLEGAYINDSRFAEWENMQRSCSDLDRYLTTSSTVVTDAFGTGKICDRSITINYPDMIAQIWLRMVDLDSTIPAIPRRRAINTPDFRYVARMFMSGIFTLTGRTMTNKQLFEYLKAHINQGLIWRCGRVAGPQFLGEERYEQLTHAPVTIAWKVKNDLQIYRDGLEEFVDRSLHRTLNFIRLRYCCCGPAPNLTWSSADLQHASFHWHGGRLFWDPRHFKRLLPIRREHGVNNFYKVYNTVPSPGAIHKPSDWKKKTPWRRSH</sequence>
<dbReference type="InterPro" id="IPR013083">
    <property type="entry name" value="Znf_RING/FYVE/PHD"/>
</dbReference>
<dbReference type="EMBL" id="CP099419">
    <property type="protein sequence ID" value="USW48817.1"/>
    <property type="molecule type" value="Genomic_DNA"/>
</dbReference>
<dbReference type="SUPFAM" id="SSF57850">
    <property type="entry name" value="RING/U-box"/>
    <property type="match status" value="1"/>
</dbReference>
<dbReference type="GO" id="GO:0008270">
    <property type="term" value="F:zinc ion binding"/>
    <property type="evidence" value="ECO:0007669"/>
    <property type="project" value="UniProtKB-KW"/>
</dbReference>